<organism evidence="10 11">
    <name type="scientific">Rhizobium paknamense</name>
    <dbReference type="NCBI Taxonomy" id="1206817"/>
    <lineage>
        <taxon>Bacteria</taxon>
        <taxon>Pseudomonadati</taxon>
        <taxon>Pseudomonadota</taxon>
        <taxon>Alphaproteobacteria</taxon>
        <taxon>Hyphomicrobiales</taxon>
        <taxon>Rhizobiaceae</taxon>
        <taxon>Rhizobium/Agrobacterium group</taxon>
        <taxon>Rhizobium</taxon>
    </lineage>
</organism>
<dbReference type="RefSeq" id="WP_307160425.1">
    <property type="nucleotide sequence ID" value="NZ_JAUSWH010000030.1"/>
</dbReference>
<comment type="subcellular location">
    <subcellularLocation>
        <location evidence="1">Cytoplasm</location>
    </subcellularLocation>
</comment>
<dbReference type="NCBIfam" id="NF003483">
    <property type="entry name" value="PRK05159.1"/>
    <property type="match status" value="1"/>
</dbReference>
<dbReference type="GO" id="GO:0004815">
    <property type="term" value="F:aspartate-tRNA ligase activity"/>
    <property type="evidence" value="ECO:0007669"/>
    <property type="project" value="UniProtKB-EC"/>
</dbReference>
<dbReference type="Pfam" id="PF00152">
    <property type="entry name" value="tRNA-synt_2"/>
    <property type="match status" value="1"/>
</dbReference>
<keyword evidence="5" id="KW-0547">Nucleotide-binding</keyword>
<dbReference type="Gene3D" id="3.30.930.10">
    <property type="entry name" value="Bira Bifunctional Protein, Domain 2"/>
    <property type="match status" value="1"/>
</dbReference>
<keyword evidence="4 10" id="KW-0436">Ligase</keyword>
<name>A0ABU0IJI8_9HYPH</name>
<dbReference type="Gene3D" id="2.40.50.140">
    <property type="entry name" value="Nucleic acid-binding proteins"/>
    <property type="match status" value="1"/>
</dbReference>
<evidence type="ECO:0000256" key="5">
    <source>
        <dbReference type="ARBA" id="ARBA00022741"/>
    </source>
</evidence>
<dbReference type="InterPro" id="IPR004523">
    <property type="entry name" value="Asp-tRNA_synthase_2"/>
</dbReference>
<keyword evidence="8" id="KW-0030">Aminoacyl-tRNA synthetase</keyword>
<keyword evidence="11" id="KW-1185">Reference proteome</keyword>
<dbReference type="EMBL" id="JAUSWH010000030">
    <property type="protein sequence ID" value="MDQ0458336.1"/>
    <property type="molecule type" value="Genomic_DNA"/>
</dbReference>
<evidence type="ECO:0000256" key="8">
    <source>
        <dbReference type="ARBA" id="ARBA00023146"/>
    </source>
</evidence>
<dbReference type="SUPFAM" id="SSF50249">
    <property type="entry name" value="Nucleic acid-binding proteins"/>
    <property type="match status" value="1"/>
</dbReference>
<evidence type="ECO:0000256" key="2">
    <source>
        <dbReference type="ARBA" id="ARBA00005312"/>
    </source>
</evidence>
<dbReference type="PANTHER" id="PTHR43450:SF1">
    <property type="entry name" value="ASPARTATE--TRNA LIGASE, CYTOPLASMIC"/>
    <property type="match status" value="1"/>
</dbReference>
<proteinExistence type="inferred from homology"/>
<comment type="similarity">
    <text evidence="2">Belongs to the class-II aminoacyl-tRNA synthetase family. Type 2 subfamily.</text>
</comment>
<evidence type="ECO:0000313" key="11">
    <source>
        <dbReference type="Proteomes" id="UP001235269"/>
    </source>
</evidence>
<dbReference type="InterPro" id="IPR004364">
    <property type="entry name" value="Aa-tRNA-synt_II"/>
</dbReference>
<dbReference type="Proteomes" id="UP001235269">
    <property type="component" value="Unassembled WGS sequence"/>
</dbReference>
<dbReference type="CDD" id="cd04100">
    <property type="entry name" value="Asp_Lys_Asn_RS_N"/>
    <property type="match status" value="1"/>
</dbReference>
<comment type="caution">
    <text evidence="10">The sequence shown here is derived from an EMBL/GenBank/DDBJ whole genome shotgun (WGS) entry which is preliminary data.</text>
</comment>
<accession>A0ABU0IJI8</accession>
<dbReference type="InterPro" id="IPR006195">
    <property type="entry name" value="aa-tRNA-synth_II"/>
</dbReference>
<feature type="domain" description="Aminoacyl-transfer RNA synthetases class-II family profile" evidence="9">
    <location>
        <begin position="142"/>
        <end position="437"/>
    </location>
</feature>
<dbReference type="InterPro" id="IPR004365">
    <property type="entry name" value="NA-bd_OB_tRNA"/>
</dbReference>
<protein>
    <submittedName>
        <fullName evidence="10">Aspartyl-tRNA synthetase</fullName>
        <ecNumber evidence="10">6.1.1.12</ecNumber>
    </submittedName>
</protein>
<evidence type="ECO:0000256" key="7">
    <source>
        <dbReference type="ARBA" id="ARBA00022917"/>
    </source>
</evidence>
<dbReference type="PANTHER" id="PTHR43450">
    <property type="entry name" value="ASPARTYL-TRNA SYNTHETASE"/>
    <property type="match status" value="1"/>
</dbReference>
<evidence type="ECO:0000256" key="4">
    <source>
        <dbReference type="ARBA" id="ARBA00022598"/>
    </source>
</evidence>
<dbReference type="EC" id="6.1.1.12" evidence="10"/>
<evidence type="ECO:0000259" key="9">
    <source>
        <dbReference type="PROSITE" id="PS50862"/>
    </source>
</evidence>
<gene>
    <name evidence="10" type="ORF">QO005_004697</name>
</gene>
<sequence>MANTILEQITPGTQLDKLDGRVGEIIKVNGFVDKVRDQKYVQFLNISDGTGSIQVVCEKNIDNAFINEKISRIRPGSTISLTGQLARKPSGDGIEIALTGASELLIHSIASALPVTEESGRAEKLDHRQVSLRFVRDHLAGRVQSSIIAAAHEFWAANDFTIMATPKILGAASESGSEVFELDYFGRPAFLAQSPQFYKQMAIAGGVRAFAEIGPVFRAEPSDTNRHLAEFTMIDMEVAWVTDHRALMTLEESFLRQVFRRVDDVLGAEIKRVFGTSLELPPDQFPIISHEEGRRILASKGLIIGEKEDMRTEAEKVLGSHFLESGHPFYFIEKYPVDARVFYHQRFDDQPRITKSFDLIYNGVEITTGAIREHRPDILMQQAEEKVPGLTKEPGMKNYFETFMYGCPPHGGFAIGLGRLVQQMLGASSIQDVIFLPRTMQRLEP</sequence>
<evidence type="ECO:0000256" key="6">
    <source>
        <dbReference type="ARBA" id="ARBA00022840"/>
    </source>
</evidence>
<keyword evidence="6" id="KW-0067">ATP-binding</keyword>
<dbReference type="InterPro" id="IPR045864">
    <property type="entry name" value="aa-tRNA-synth_II/BPL/LPL"/>
</dbReference>
<evidence type="ECO:0000313" key="10">
    <source>
        <dbReference type="EMBL" id="MDQ0458336.1"/>
    </source>
</evidence>
<dbReference type="PRINTS" id="PR01042">
    <property type="entry name" value="TRNASYNTHASP"/>
</dbReference>
<dbReference type="InterPro" id="IPR002312">
    <property type="entry name" value="Asp/Asn-tRNA-synth_IIb"/>
</dbReference>
<evidence type="ECO:0000256" key="1">
    <source>
        <dbReference type="ARBA" id="ARBA00004496"/>
    </source>
</evidence>
<evidence type="ECO:0000256" key="3">
    <source>
        <dbReference type="ARBA" id="ARBA00022490"/>
    </source>
</evidence>
<keyword evidence="3" id="KW-0963">Cytoplasm</keyword>
<dbReference type="SUPFAM" id="SSF55681">
    <property type="entry name" value="Class II aaRS and biotin synthetases"/>
    <property type="match status" value="1"/>
</dbReference>
<dbReference type="PROSITE" id="PS50862">
    <property type="entry name" value="AA_TRNA_LIGASE_II"/>
    <property type="match status" value="1"/>
</dbReference>
<reference evidence="10 11" key="1">
    <citation type="submission" date="2023-07" db="EMBL/GenBank/DDBJ databases">
        <title>Genomic Encyclopedia of Type Strains, Phase IV (KMG-IV): sequencing the most valuable type-strain genomes for metagenomic binning, comparative biology and taxonomic classification.</title>
        <authorList>
            <person name="Goeker M."/>
        </authorList>
    </citation>
    <scope>NUCLEOTIDE SEQUENCE [LARGE SCALE GENOMIC DNA]</scope>
    <source>
        <strain evidence="10 11">DSM 100301</strain>
    </source>
</reference>
<dbReference type="InterPro" id="IPR012340">
    <property type="entry name" value="NA-bd_OB-fold"/>
</dbReference>
<dbReference type="Pfam" id="PF01336">
    <property type="entry name" value="tRNA_anti-codon"/>
    <property type="match status" value="1"/>
</dbReference>
<keyword evidence="7" id="KW-0648">Protein biosynthesis</keyword>